<dbReference type="InterPro" id="IPR047650">
    <property type="entry name" value="Transpos_IS110"/>
</dbReference>
<evidence type="ECO:0000313" key="7">
    <source>
        <dbReference type="EMBL" id="MDQ0396457.1"/>
    </source>
</evidence>
<keyword evidence="8" id="KW-1185">Reference proteome</keyword>
<feature type="compositionally biased region" description="Polar residues" evidence="1">
    <location>
        <begin position="1"/>
        <end position="17"/>
    </location>
</feature>
<sequence>MGKLSTKSKISQASTVKAGSVKKGGIERSEPAAAAPVKDAGRSAGIDVGKAKLDSAIHNQSGVWADENDAAGWQAVVERFKAQGVTRVGMEASGGYERGIAQALRQAGFEVILHQPIQMRAFAKARLQRAKNDRIDAVLIAAFTAILGGRTHKPDPRLTALWDTLVHLEQIEADEARHKTRLEHCKDKRVRRMIEADIRRCRLQSGVEERRLRDHLKQYPDLAEKYELLFSIPGIGSRTAITLVIAMPELGTLSRERIAALAGLAPFDCDSGDSHGQRRIAGGRARVRKALYGAAVPAAHFWNPQLKAVYKRLITAGKTKKQAMVACARKLLIYANTVLARRSPWQEKTP</sequence>
<dbReference type="EMBL" id="JAUSVK010000001">
    <property type="protein sequence ID" value="MDQ0396419.1"/>
    <property type="molecule type" value="Genomic_DNA"/>
</dbReference>
<accession>A0ABU0FPB8</accession>
<dbReference type="PANTHER" id="PTHR33055">
    <property type="entry name" value="TRANSPOSASE FOR INSERTION SEQUENCE ELEMENT IS1111A"/>
    <property type="match status" value="1"/>
</dbReference>
<evidence type="ECO:0000313" key="5">
    <source>
        <dbReference type="EMBL" id="MDQ0394504.1"/>
    </source>
</evidence>
<dbReference type="Pfam" id="PF01548">
    <property type="entry name" value="DEDD_Tnp_IS110"/>
    <property type="match status" value="1"/>
</dbReference>
<dbReference type="NCBIfam" id="NF033542">
    <property type="entry name" value="transpos_IS110"/>
    <property type="match status" value="1"/>
</dbReference>
<proteinExistence type="predicted"/>
<evidence type="ECO:0000259" key="3">
    <source>
        <dbReference type="Pfam" id="PF02371"/>
    </source>
</evidence>
<dbReference type="EMBL" id="JAUSVK010000001">
    <property type="protein sequence ID" value="MDQ0394504.1"/>
    <property type="molecule type" value="Genomic_DNA"/>
</dbReference>
<evidence type="ECO:0000313" key="4">
    <source>
        <dbReference type="EMBL" id="MDQ0393948.1"/>
    </source>
</evidence>
<evidence type="ECO:0000313" key="8">
    <source>
        <dbReference type="Proteomes" id="UP001237448"/>
    </source>
</evidence>
<dbReference type="Proteomes" id="UP001237448">
    <property type="component" value="Unassembled WGS sequence"/>
</dbReference>
<name>A0ABU0FPB8_9HYPH</name>
<dbReference type="EMBL" id="JAUSVK010000001">
    <property type="protein sequence ID" value="MDQ0396457.1"/>
    <property type="molecule type" value="Genomic_DNA"/>
</dbReference>
<dbReference type="InterPro" id="IPR003346">
    <property type="entry name" value="Transposase_20"/>
</dbReference>
<organism evidence="7 8">
    <name type="scientific">Labrys monachus</name>
    <dbReference type="NCBI Taxonomy" id="217067"/>
    <lineage>
        <taxon>Bacteria</taxon>
        <taxon>Pseudomonadati</taxon>
        <taxon>Pseudomonadota</taxon>
        <taxon>Alphaproteobacteria</taxon>
        <taxon>Hyphomicrobiales</taxon>
        <taxon>Xanthobacteraceae</taxon>
        <taxon>Labrys</taxon>
    </lineage>
</organism>
<reference evidence="7 8" key="1">
    <citation type="submission" date="2023-07" db="EMBL/GenBank/DDBJ databases">
        <title>Genomic Encyclopedia of Type Strains, Phase IV (KMG-IV): sequencing the most valuable type-strain genomes for metagenomic binning, comparative biology and taxonomic classification.</title>
        <authorList>
            <person name="Goeker M."/>
        </authorList>
    </citation>
    <scope>NUCLEOTIDE SEQUENCE [LARGE SCALE GENOMIC DNA]</scope>
    <source>
        <strain evidence="7 8">DSM 5896</strain>
    </source>
</reference>
<dbReference type="RefSeq" id="WP_307430101.1">
    <property type="nucleotide sequence ID" value="NZ_JAUSVK010000001.1"/>
</dbReference>
<dbReference type="Pfam" id="PF02371">
    <property type="entry name" value="Transposase_20"/>
    <property type="match status" value="1"/>
</dbReference>
<gene>
    <name evidence="4" type="ORF">J3R73_003740</name>
    <name evidence="5" type="ORF">J3R73_004296</name>
    <name evidence="6" type="ORF">J3R73_006211</name>
    <name evidence="7" type="ORF">J3R73_006249</name>
</gene>
<evidence type="ECO:0000259" key="2">
    <source>
        <dbReference type="Pfam" id="PF01548"/>
    </source>
</evidence>
<comment type="caution">
    <text evidence="7">The sequence shown here is derived from an EMBL/GenBank/DDBJ whole genome shotgun (WGS) entry which is preliminary data.</text>
</comment>
<dbReference type="EMBL" id="JAUSVK010000001">
    <property type="protein sequence ID" value="MDQ0393948.1"/>
    <property type="molecule type" value="Genomic_DNA"/>
</dbReference>
<evidence type="ECO:0000313" key="6">
    <source>
        <dbReference type="EMBL" id="MDQ0396419.1"/>
    </source>
</evidence>
<protein>
    <submittedName>
        <fullName evidence="7">Transposase</fullName>
    </submittedName>
</protein>
<feature type="domain" description="Transposase IS116/IS110/IS902 C-terminal" evidence="3">
    <location>
        <begin position="227"/>
        <end position="311"/>
    </location>
</feature>
<feature type="region of interest" description="Disordered" evidence="1">
    <location>
        <begin position="1"/>
        <end position="40"/>
    </location>
</feature>
<dbReference type="InterPro" id="IPR002525">
    <property type="entry name" value="Transp_IS110-like_N"/>
</dbReference>
<dbReference type="PANTHER" id="PTHR33055:SF3">
    <property type="entry name" value="PUTATIVE TRANSPOSASE FOR IS117-RELATED"/>
    <property type="match status" value="1"/>
</dbReference>
<evidence type="ECO:0000256" key="1">
    <source>
        <dbReference type="SAM" id="MobiDB-lite"/>
    </source>
</evidence>
<feature type="domain" description="Transposase IS110-like N-terminal" evidence="2">
    <location>
        <begin position="44"/>
        <end position="183"/>
    </location>
</feature>